<organism evidence="2 3">
    <name type="scientific">Rasamsonia emersonii (strain ATCC 16479 / CBS 393.64 / IMI 116815)</name>
    <dbReference type="NCBI Taxonomy" id="1408163"/>
    <lineage>
        <taxon>Eukaryota</taxon>
        <taxon>Fungi</taxon>
        <taxon>Dikarya</taxon>
        <taxon>Ascomycota</taxon>
        <taxon>Pezizomycotina</taxon>
        <taxon>Eurotiomycetes</taxon>
        <taxon>Eurotiomycetidae</taxon>
        <taxon>Eurotiales</taxon>
        <taxon>Trichocomaceae</taxon>
        <taxon>Rasamsonia</taxon>
    </lineage>
</organism>
<sequence>MVSCRSLDIIRGVLPCAIPETEIRVHPLPASSRHRNEEDWRPPLASTQPAETKEPFIAKHDISRFSVAELDAVNERGAAKYVRRSPDVRVSGKLVKPNECLLLLQAQAFVLSICLLGAQTQISKICYTDLIEKLRNTALSLDTTDCTVKLDKIQMYSTRVYTREWVIMTRRYLGSITSHANRRATSLTTFSRFNIYHLAWASRVSKD</sequence>
<dbReference type="GeneID" id="25320422"/>
<evidence type="ECO:0000313" key="2">
    <source>
        <dbReference type="EMBL" id="KKA17897.1"/>
    </source>
</evidence>
<proteinExistence type="predicted"/>
<dbReference type="EMBL" id="LASV01000532">
    <property type="protein sequence ID" value="KKA17897.1"/>
    <property type="molecule type" value="Genomic_DNA"/>
</dbReference>
<gene>
    <name evidence="2" type="ORF">T310_8162</name>
</gene>
<name>A0A0F4YHY3_RASE3</name>
<dbReference type="AlphaFoldDB" id="A0A0F4YHY3"/>
<evidence type="ECO:0000256" key="1">
    <source>
        <dbReference type="SAM" id="MobiDB-lite"/>
    </source>
</evidence>
<dbReference type="RefSeq" id="XP_013324509.1">
    <property type="nucleotide sequence ID" value="XM_013469055.1"/>
</dbReference>
<comment type="caution">
    <text evidence="2">The sequence shown here is derived from an EMBL/GenBank/DDBJ whole genome shotgun (WGS) entry which is preliminary data.</text>
</comment>
<feature type="region of interest" description="Disordered" evidence="1">
    <location>
        <begin position="28"/>
        <end position="49"/>
    </location>
</feature>
<protein>
    <submittedName>
        <fullName evidence="2">Uncharacterized protein</fullName>
    </submittedName>
</protein>
<accession>A0A0F4YHY3</accession>
<reference evidence="2 3" key="1">
    <citation type="submission" date="2015-04" db="EMBL/GenBank/DDBJ databases">
        <authorList>
            <person name="Heijne W.H."/>
            <person name="Fedorova N.D."/>
            <person name="Nierman W.C."/>
            <person name="Vollebregt A.W."/>
            <person name="Zhao Z."/>
            <person name="Wu L."/>
            <person name="Kumar M."/>
            <person name="Stam H."/>
            <person name="van den Berg M.A."/>
            <person name="Pel H.J."/>
        </authorList>
    </citation>
    <scope>NUCLEOTIDE SEQUENCE [LARGE SCALE GENOMIC DNA]</scope>
    <source>
        <strain evidence="2 3">CBS 393.64</strain>
    </source>
</reference>
<dbReference type="Proteomes" id="UP000053958">
    <property type="component" value="Unassembled WGS sequence"/>
</dbReference>
<keyword evidence="3" id="KW-1185">Reference proteome</keyword>
<evidence type="ECO:0000313" key="3">
    <source>
        <dbReference type="Proteomes" id="UP000053958"/>
    </source>
</evidence>